<organism evidence="1 2">
    <name type="scientific">Exophiala bonariae</name>
    <dbReference type="NCBI Taxonomy" id="1690606"/>
    <lineage>
        <taxon>Eukaryota</taxon>
        <taxon>Fungi</taxon>
        <taxon>Dikarya</taxon>
        <taxon>Ascomycota</taxon>
        <taxon>Pezizomycotina</taxon>
        <taxon>Eurotiomycetes</taxon>
        <taxon>Chaetothyriomycetidae</taxon>
        <taxon>Chaetothyriales</taxon>
        <taxon>Herpotrichiellaceae</taxon>
        <taxon>Exophiala</taxon>
    </lineage>
</organism>
<proteinExistence type="predicted"/>
<dbReference type="GeneID" id="89969390"/>
<dbReference type="Proteomes" id="UP001358417">
    <property type="component" value="Unassembled WGS sequence"/>
</dbReference>
<evidence type="ECO:0000313" key="2">
    <source>
        <dbReference type="Proteomes" id="UP001358417"/>
    </source>
</evidence>
<evidence type="ECO:0000313" key="1">
    <source>
        <dbReference type="EMBL" id="KAK5065330.1"/>
    </source>
</evidence>
<reference evidence="1 2" key="1">
    <citation type="submission" date="2023-08" db="EMBL/GenBank/DDBJ databases">
        <title>Black Yeasts Isolated from many extreme environments.</title>
        <authorList>
            <person name="Coleine C."/>
            <person name="Stajich J.E."/>
            <person name="Selbmann L."/>
        </authorList>
    </citation>
    <scope>NUCLEOTIDE SEQUENCE [LARGE SCALE GENOMIC DNA]</scope>
    <source>
        <strain evidence="1 2">CCFEE 5792</strain>
    </source>
</reference>
<sequence length="99" mass="11199">MAATLARPQSPAMNDPVVVAFPILGGTFRWRRHVFMNGLSISSESGLFRIAKQKFFNFANRGMANTKDKSTDKLTILQVGKEDFLKESDHKIKELQEEL</sequence>
<keyword evidence="2" id="KW-1185">Reference proteome</keyword>
<gene>
    <name evidence="1" type="ORF">LTR84_001168</name>
</gene>
<dbReference type="RefSeq" id="XP_064712654.1">
    <property type="nucleotide sequence ID" value="XM_064844794.1"/>
</dbReference>
<name>A0AAV9NV89_9EURO</name>
<comment type="caution">
    <text evidence="1">The sequence shown here is derived from an EMBL/GenBank/DDBJ whole genome shotgun (WGS) entry which is preliminary data.</text>
</comment>
<dbReference type="AlphaFoldDB" id="A0AAV9NV89"/>
<accession>A0AAV9NV89</accession>
<dbReference type="EMBL" id="JAVRRD010000001">
    <property type="protein sequence ID" value="KAK5065330.1"/>
    <property type="molecule type" value="Genomic_DNA"/>
</dbReference>
<protein>
    <submittedName>
        <fullName evidence="1">Uncharacterized protein</fullName>
    </submittedName>
</protein>